<keyword evidence="2" id="KW-0378">Hydrolase</keyword>
<keyword evidence="3" id="KW-1185">Reference proteome</keyword>
<dbReference type="Proteomes" id="UP001596116">
    <property type="component" value="Unassembled WGS sequence"/>
</dbReference>
<dbReference type="RefSeq" id="WP_379878921.1">
    <property type="nucleotide sequence ID" value="NZ_JBHPON010000001.1"/>
</dbReference>
<sequence>MWARLPVATNDGAPIVAPNLDEFVFENLQSPVVATLSYPANTFDQTPCVLTVRQRPQDQRITISHGDWRFLSNTQIEIMRPAGFDASAIYEFIYPARDPTVMGLGFAAVRDVVSFMRYENADAADAPNPLNLEGRPGIDYVLAYGLSQSGRFLRDFLYQGFNEDLHGGKVFDGVMACMAGSRKSFINYSFAQPGRNVRQHEDRVFPHDQFPFSYATTTDPISGVTDGILARCETSKNCPKIMQTESSTDFFHGRGSLLVTDGQGDEIPIPENVRLYYFAGVQHGGGGDPAVDYALFAPASKYKPNPADFSSMHRALVDALDQWVSEDAPPPPSQFPNMRDGSLVSASAESYGFPDIPNVTYPGVMSELSQMNFNVMPPQPVPGRSYVVMASAIDADGNETAGVRVPDIAVPLGTHTGWNARRDGYAEGGICALGAYFPFARNKKERVLSGDPRLSIEERYKDEEDYIRKVAGAVRRLCEQWLLLPEDVDPLIEEARGKYRRAMGHSEST</sequence>
<evidence type="ECO:0000313" key="3">
    <source>
        <dbReference type="Proteomes" id="UP001596116"/>
    </source>
</evidence>
<accession>A0ABW1KU41</accession>
<gene>
    <name evidence="2" type="ORF">ACFMB1_08785</name>
</gene>
<organism evidence="2 3">
    <name type="scientific">Hyphococcus aureus</name>
    <dbReference type="NCBI Taxonomy" id="2666033"/>
    <lineage>
        <taxon>Bacteria</taxon>
        <taxon>Pseudomonadati</taxon>
        <taxon>Pseudomonadota</taxon>
        <taxon>Alphaproteobacteria</taxon>
        <taxon>Parvularculales</taxon>
        <taxon>Parvularculaceae</taxon>
        <taxon>Hyphococcus</taxon>
    </lineage>
</organism>
<dbReference type="GO" id="GO:0016787">
    <property type="term" value="F:hydrolase activity"/>
    <property type="evidence" value="ECO:0007669"/>
    <property type="project" value="UniProtKB-KW"/>
</dbReference>
<feature type="domain" description="Alpha/beta hydrolase" evidence="1">
    <location>
        <begin position="68"/>
        <end position="492"/>
    </location>
</feature>
<comment type="caution">
    <text evidence="2">The sequence shown here is derived from an EMBL/GenBank/DDBJ whole genome shotgun (WGS) entry which is preliminary data.</text>
</comment>
<reference evidence="2 3" key="1">
    <citation type="submission" date="2024-09" db="EMBL/GenBank/DDBJ databases">
        <authorList>
            <person name="Zhang Z.-H."/>
        </authorList>
    </citation>
    <scope>NUCLEOTIDE SEQUENCE [LARGE SCALE GENOMIC DNA]</scope>
    <source>
        <strain evidence="2 3">HHTR114</strain>
    </source>
</reference>
<evidence type="ECO:0000313" key="2">
    <source>
        <dbReference type="EMBL" id="MFC6035635.1"/>
    </source>
</evidence>
<dbReference type="EMBL" id="JBHPON010000001">
    <property type="protein sequence ID" value="MFC6035635.1"/>
    <property type="molecule type" value="Genomic_DNA"/>
</dbReference>
<name>A0ABW1KU41_9PROT</name>
<protein>
    <submittedName>
        <fullName evidence="2">Alpha/beta hydrolase domain-containing protein</fullName>
    </submittedName>
</protein>
<evidence type="ECO:0000259" key="1">
    <source>
        <dbReference type="Pfam" id="PF20091"/>
    </source>
</evidence>
<dbReference type="Pfam" id="PF20091">
    <property type="entry name" value="Abhydrolase_10"/>
    <property type="match status" value="1"/>
</dbReference>
<proteinExistence type="predicted"/>
<dbReference type="InterPro" id="IPR045394">
    <property type="entry name" value="Abhydrolase_dom"/>
</dbReference>